<dbReference type="PANTHER" id="PTHR20857:SF15">
    <property type="entry name" value="THIAMINE-PHOSPHATE SYNTHASE"/>
    <property type="match status" value="1"/>
</dbReference>
<feature type="domain" description="Thiamine phosphate synthase/TenI" evidence="12">
    <location>
        <begin position="8"/>
        <end position="182"/>
    </location>
</feature>
<dbReference type="AlphaFoldDB" id="Q3SA80"/>
<organism evidence="13">
    <name type="scientific">uncultured euryarchaeote Alv-FOS4</name>
    <dbReference type="NCBI Taxonomy" id="337893"/>
    <lineage>
        <taxon>Archaea</taxon>
        <taxon>Methanobacteriati</taxon>
        <taxon>Methanobacteriota</taxon>
        <taxon>environmental samples</taxon>
    </lineage>
</organism>
<evidence type="ECO:0000256" key="3">
    <source>
        <dbReference type="ARBA" id="ARBA00022723"/>
    </source>
</evidence>
<keyword evidence="3 9" id="KW-0479">Metal-binding</keyword>
<reference evidence="13" key="1">
    <citation type="submission" date="2005-07" db="EMBL/GenBank/DDBJ databases">
        <title>A hyperthermophilic lifestyle for uncultured Archaea of the DHVE2 lineage: evidence from environmental genomics.</title>
        <authorList>
            <person name="Moussard H."/>
            <person name="Hennecke G."/>
            <person name="Moreira D."/>
            <person name="Jouffe V."/>
            <person name="Lopez-Garcia P."/>
            <person name="Jeanthon C."/>
        </authorList>
    </citation>
    <scope>NUCLEOTIDE SEQUENCE</scope>
</reference>
<evidence type="ECO:0000256" key="10">
    <source>
        <dbReference type="RuleBase" id="RU003826"/>
    </source>
</evidence>
<dbReference type="UniPathway" id="UPA00060">
    <property type="reaction ID" value="UER00141"/>
</dbReference>
<feature type="binding site" evidence="9">
    <location>
        <position position="104"/>
    </location>
    <ligand>
        <name>4-amino-2-methyl-5-(diphosphooxymethyl)pyrimidine</name>
        <dbReference type="ChEBI" id="CHEBI:57841"/>
    </ligand>
</feature>
<keyword evidence="4 9" id="KW-0460">Magnesium</keyword>
<evidence type="ECO:0000313" key="13">
    <source>
        <dbReference type="EMBL" id="AAZ32502.1"/>
    </source>
</evidence>
<dbReference type="Gene3D" id="3.20.20.70">
    <property type="entry name" value="Aldolase class I"/>
    <property type="match status" value="1"/>
</dbReference>
<dbReference type="InterPro" id="IPR022998">
    <property type="entry name" value="ThiamineP_synth_TenI"/>
</dbReference>
<feature type="binding site" evidence="9">
    <location>
        <position position="133"/>
    </location>
    <ligand>
        <name>4-amino-2-methyl-5-(diphosphooxymethyl)pyrimidine</name>
        <dbReference type="ChEBI" id="CHEBI:57841"/>
    </ligand>
</feature>
<evidence type="ECO:0000256" key="5">
    <source>
        <dbReference type="ARBA" id="ARBA00022977"/>
    </source>
</evidence>
<dbReference type="CDD" id="cd00564">
    <property type="entry name" value="TMP_TenI"/>
    <property type="match status" value="1"/>
</dbReference>
<evidence type="ECO:0000259" key="12">
    <source>
        <dbReference type="Pfam" id="PF02581"/>
    </source>
</evidence>
<dbReference type="InterPro" id="IPR036206">
    <property type="entry name" value="ThiamineP_synth_sf"/>
</dbReference>
<dbReference type="NCBIfam" id="TIGR00693">
    <property type="entry name" value="thiE"/>
    <property type="match status" value="1"/>
</dbReference>
<comment type="similarity">
    <text evidence="9 10">Belongs to the thiamine-phosphate synthase family.</text>
</comment>
<feature type="binding site" evidence="9">
    <location>
        <begin position="130"/>
        <end position="132"/>
    </location>
    <ligand>
        <name>2-[(2R,5Z)-2-carboxy-4-methylthiazol-5(2H)-ylidene]ethyl phosphate</name>
        <dbReference type="ChEBI" id="CHEBI:62899"/>
    </ligand>
</feature>
<dbReference type="PANTHER" id="PTHR20857">
    <property type="entry name" value="THIAMINE-PHOSPHATE PYROPHOSPHORYLASE"/>
    <property type="match status" value="1"/>
</dbReference>
<dbReference type="FunFam" id="3.20.20.70:FF:000096">
    <property type="entry name" value="Thiamine-phosphate synthase"/>
    <property type="match status" value="1"/>
</dbReference>
<comment type="function">
    <text evidence="9">Condenses 4-methyl-5-(beta-hydroxyethyl)thiazole monophosphate (THZ-P) and 2-methyl-4-amino-5-hydroxymethyl pyrimidine pyrophosphate (HMP-PP) to form thiamine monophosphate (TMP).</text>
</comment>
<evidence type="ECO:0000256" key="6">
    <source>
        <dbReference type="ARBA" id="ARBA00047334"/>
    </source>
</evidence>
<proteinExistence type="inferred from homology"/>
<feature type="binding site" evidence="9">
    <location>
        <position position="66"/>
    </location>
    <ligand>
        <name>4-amino-2-methyl-5-(diphosphooxymethyl)pyrimidine</name>
        <dbReference type="ChEBI" id="CHEBI:57841"/>
    </ligand>
</feature>
<comment type="catalytic activity">
    <reaction evidence="8 9 10">
        <text>2-[(2R,5Z)-2-carboxy-4-methylthiazol-5(2H)-ylidene]ethyl phosphate + 4-amino-2-methyl-5-(diphosphooxymethyl)pyrimidine + 2 H(+) = thiamine phosphate + CO2 + diphosphate</text>
        <dbReference type="Rhea" id="RHEA:47844"/>
        <dbReference type="ChEBI" id="CHEBI:15378"/>
        <dbReference type="ChEBI" id="CHEBI:16526"/>
        <dbReference type="ChEBI" id="CHEBI:33019"/>
        <dbReference type="ChEBI" id="CHEBI:37575"/>
        <dbReference type="ChEBI" id="CHEBI:57841"/>
        <dbReference type="ChEBI" id="CHEBI:62899"/>
        <dbReference type="EC" id="2.5.1.3"/>
    </reaction>
</comment>
<sequence>MLTEKLRLYVILPDSKNAPALAEKALQGGATAVQLRMKGTGDRECLQIARKVRRITREYDALFIVDDRVDVALLSDADGVHLGAEDLPVKDVRELAPNLIIGATVRSVESAKSAEKEGADYLGVGSIYPSPSKDAPVIGVQTLKELASSVNIPVVAIGGITEKNVAEVIAAGAAGVAVLSAIFSSENVREKTTLLRRSVDSALARRGT</sequence>
<evidence type="ECO:0000256" key="2">
    <source>
        <dbReference type="ARBA" id="ARBA00022679"/>
    </source>
</evidence>
<feature type="binding site" evidence="9">
    <location>
        <position position="159"/>
    </location>
    <ligand>
        <name>2-[(2R,5Z)-2-carboxy-4-methylthiazol-5(2H)-ylidene]ethyl phosphate</name>
        <dbReference type="ChEBI" id="CHEBI:62899"/>
    </ligand>
</feature>
<dbReference type="EC" id="2.5.1.3" evidence="9"/>
<dbReference type="InterPro" id="IPR013785">
    <property type="entry name" value="Aldolase_TIM"/>
</dbReference>
<gene>
    <name evidence="13" type="primary">thieE</name>
    <name evidence="9" type="synonym">thiE</name>
</gene>
<evidence type="ECO:0000256" key="7">
    <source>
        <dbReference type="ARBA" id="ARBA00047851"/>
    </source>
</evidence>
<comment type="cofactor">
    <cofactor evidence="9">
        <name>Mg(2+)</name>
        <dbReference type="ChEBI" id="CHEBI:18420"/>
    </cofactor>
    <text evidence="9">Binds 1 Mg(2+) ion per subunit.</text>
</comment>
<dbReference type="GO" id="GO:0009228">
    <property type="term" value="P:thiamine biosynthetic process"/>
    <property type="evidence" value="ECO:0007669"/>
    <property type="project" value="UniProtKB-KW"/>
</dbReference>
<protein>
    <recommendedName>
        <fullName evidence="9">Thiamine-phosphate synthase</fullName>
        <shortName evidence="9">TP synthase</shortName>
        <shortName evidence="9">TPS</shortName>
        <ecNumber evidence="9">2.5.1.3</ecNumber>
    </recommendedName>
    <alternativeName>
        <fullName evidence="9">Thiamine-phosphate pyrophosphorylase</fullName>
        <shortName evidence="9">TMP pyrophosphorylase</shortName>
        <shortName evidence="9">TMP-PPase</shortName>
    </alternativeName>
</protein>
<evidence type="ECO:0000256" key="4">
    <source>
        <dbReference type="ARBA" id="ARBA00022842"/>
    </source>
</evidence>
<dbReference type="GO" id="GO:0004789">
    <property type="term" value="F:thiamine-phosphate diphosphorylase activity"/>
    <property type="evidence" value="ECO:0007669"/>
    <property type="project" value="UniProtKB-UniRule"/>
</dbReference>
<name>Q3SA80_9EURY</name>
<dbReference type="InterPro" id="IPR034291">
    <property type="entry name" value="TMP_synthase"/>
</dbReference>
<feature type="binding site" evidence="9">
    <location>
        <begin position="179"/>
        <end position="180"/>
    </location>
    <ligand>
        <name>2-[(2R,5Z)-2-carboxy-4-methylthiazol-5(2H)-ylidene]ethyl phosphate</name>
        <dbReference type="ChEBI" id="CHEBI:62899"/>
    </ligand>
</feature>
<dbReference type="HAMAP" id="MF_00097">
    <property type="entry name" value="TMP_synthase"/>
    <property type="match status" value="1"/>
</dbReference>
<evidence type="ECO:0000256" key="9">
    <source>
        <dbReference type="HAMAP-Rule" id="MF_00097"/>
    </source>
</evidence>
<feature type="binding site" evidence="9">
    <location>
        <position position="86"/>
    </location>
    <ligand>
        <name>Mg(2+)</name>
        <dbReference type="ChEBI" id="CHEBI:18420"/>
    </ligand>
</feature>
<dbReference type="GO" id="GO:0009229">
    <property type="term" value="P:thiamine diphosphate biosynthetic process"/>
    <property type="evidence" value="ECO:0007669"/>
    <property type="project" value="UniProtKB-UniRule"/>
</dbReference>
<dbReference type="SUPFAM" id="SSF51391">
    <property type="entry name" value="Thiamin phosphate synthase"/>
    <property type="match status" value="1"/>
</dbReference>
<evidence type="ECO:0000256" key="8">
    <source>
        <dbReference type="ARBA" id="ARBA00047883"/>
    </source>
</evidence>
<comment type="pathway">
    <text evidence="1 9 11">Cofactor biosynthesis; thiamine diphosphate biosynthesis; thiamine phosphate from 4-amino-2-methyl-5-diphosphomethylpyrimidine and 4-methyl-5-(2-phosphoethyl)-thiazole: step 1/1.</text>
</comment>
<dbReference type="EMBL" id="DQ118404">
    <property type="protein sequence ID" value="AAZ32502.1"/>
    <property type="molecule type" value="Genomic_DNA"/>
</dbReference>
<comment type="catalytic activity">
    <reaction evidence="7 9 10">
        <text>2-(2-carboxy-4-methylthiazol-5-yl)ethyl phosphate + 4-amino-2-methyl-5-(diphosphooxymethyl)pyrimidine + 2 H(+) = thiamine phosphate + CO2 + diphosphate</text>
        <dbReference type="Rhea" id="RHEA:47848"/>
        <dbReference type="ChEBI" id="CHEBI:15378"/>
        <dbReference type="ChEBI" id="CHEBI:16526"/>
        <dbReference type="ChEBI" id="CHEBI:33019"/>
        <dbReference type="ChEBI" id="CHEBI:37575"/>
        <dbReference type="ChEBI" id="CHEBI:57841"/>
        <dbReference type="ChEBI" id="CHEBI:62890"/>
        <dbReference type="EC" id="2.5.1.3"/>
    </reaction>
</comment>
<dbReference type="Pfam" id="PF02581">
    <property type="entry name" value="TMP-TENI"/>
    <property type="match status" value="1"/>
</dbReference>
<keyword evidence="5 9" id="KW-0784">Thiamine biosynthesis</keyword>
<keyword evidence="2 9" id="KW-0808">Transferase</keyword>
<dbReference type="GO" id="GO:0000287">
    <property type="term" value="F:magnesium ion binding"/>
    <property type="evidence" value="ECO:0007669"/>
    <property type="project" value="UniProtKB-UniRule"/>
</dbReference>
<feature type="binding site" evidence="9">
    <location>
        <position position="67"/>
    </location>
    <ligand>
        <name>Mg(2+)</name>
        <dbReference type="ChEBI" id="CHEBI:18420"/>
    </ligand>
</feature>
<dbReference type="GO" id="GO:0005737">
    <property type="term" value="C:cytoplasm"/>
    <property type="evidence" value="ECO:0007669"/>
    <property type="project" value="TreeGrafter"/>
</dbReference>
<evidence type="ECO:0000256" key="11">
    <source>
        <dbReference type="RuleBase" id="RU004253"/>
    </source>
</evidence>
<evidence type="ECO:0000256" key="1">
    <source>
        <dbReference type="ARBA" id="ARBA00005165"/>
    </source>
</evidence>
<accession>Q3SA80</accession>
<comment type="catalytic activity">
    <reaction evidence="6 9 10">
        <text>4-methyl-5-(2-phosphooxyethyl)-thiazole + 4-amino-2-methyl-5-(diphosphooxymethyl)pyrimidine + H(+) = thiamine phosphate + diphosphate</text>
        <dbReference type="Rhea" id="RHEA:22328"/>
        <dbReference type="ChEBI" id="CHEBI:15378"/>
        <dbReference type="ChEBI" id="CHEBI:33019"/>
        <dbReference type="ChEBI" id="CHEBI:37575"/>
        <dbReference type="ChEBI" id="CHEBI:57841"/>
        <dbReference type="ChEBI" id="CHEBI:58296"/>
        <dbReference type="EC" id="2.5.1.3"/>
    </reaction>
</comment>
<feature type="binding site" evidence="9">
    <location>
        <begin position="34"/>
        <end position="38"/>
    </location>
    <ligand>
        <name>4-amino-2-methyl-5-(diphosphooxymethyl)pyrimidine</name>
        <dbReference type="ChEBI" id="CHEBI:57841"/>
    </ligand>
</feature>